<accession>A0AAD2CHN8</accession>
<evidence type="ECO:0000313" key="3">
    <source>
        <dbReference type="Proteomes" id="UP001295423"/>
    </source>
</evidence>
<feature type="domain" description="Helicase-associated" evidence="1">
    <location>
        <begin position="102"/>
        <end position="173"/>
    </location>
</feature>
<gene>
    <name evidence="2" type="ORF">CYCCA115_LOCUS3127</name>
</gene>
<keyword evidence="3" id="KW-1185">Reference proteome</keyword>
<dbReference type="InterPro" id="IPR005114">
    <property type="entry name" value="Helicase_assoc"/>
</dbReference>
<dbReference type="Proteomes" id="UP001295423">
    <property type="component" value="Unassembled WGS sequence"/>
</dbReference>
<reference evidence="2" key="1">
    <citation type="submission" date="2023-08" db="EMBL/GenBank/DDBJ databases">
        <authorList>
            <person name="Audoor S."/>
            <person name="Bilcke G."/>
        </authorList>
    </citation>
    <scope>NUCLEOTIDE SEQUENCE</scope>
</reference>
<dbReference type="PANTHER" id="PTHR33418:SF1">
    <property type="entry name" value="HELICASE-ASSOCIATED DOMAIN-CONTAINING PROTEIN"/>
    <property type="match status" value="1"/>
</dbReference>
<dbReference type="AlphaFoldDB" id="A0AAD2CHN8"/>
<evidence type="ECO:0000259" key="1">
    <source>
        <dbReference type="Pfam" id="PF03457"/>
    </source>
</evidence>
<dbReference type="Pfam" id="PF03457">
    <property type="entry name" value="HA"/>
    <property type="match status" value="1"/>
</dbReference>
<organism evidence="2 3">
    <name type="scientific">Cylindrotheca closterium</name>
    <dbReference type="NCBI Taxonomy" id="2856"/>
    <lineage>
        <taxon>Eukaryota</taxon>
        <taxon>Sar</taxon>
        <taxon>Stramenopiles</taxon>
        <taxon>Ochrophyta</taxon>
        <taxon>Bacillariophyta</taxon>
        <taxon>Bacillariophyceae</taxon>
        <taxon>Bacillariophycidae</taxon>
        <taxon>Bacillariales</taxon>
        <taxon>Bacillariaceae</taxon>
        <taxon>Cylindrotheca</taxon>
    </lineage>
</organism>
<comment type="caution">
    <text evidence="2">The sequence shown here is derived from an EMBL/GenBank/DDBJ whole genome shotgun (WGS) entry which is preliminary data.</text>
</comment>
<sequence>MITTADIDKILEDSYNYMQIRSTPPSHHLLPMSFDDDPNNMEPLPMRSRPAQRQHDFVLSSFMLELLLVPKQPENTNLRREDQSEDTVEEEEEKKAGIRLFQEKQWQAHFQKLEQFKLRHGHCCVPHSYSRDSTLARWVKRQRYQYNKKVNNKLDDTTTFSTRRIQELEAIGFVWHPPLSA</sequence>
<protein>
    <recommendedName>
        <fullName evidence="1">Helicase-associated domain-containing protein</fullName>
    </recommendedName>
</protein>
<dbReference type="PANTHER" id="PTHR33418">
    <property type="entry name" value="HELICASE-ASSOCIATED"/>
    <property type="match status" value="1"/>
</dbReference>
<dbReference type="Gene3D" id="6.10.140.530">
    <property type="match status" value="1"/>
</dbReference>
<dbReference type="EMBL" id="CAKOGP040000236">
    <property type="protein sequence ID" value="CAJ1933029.1"/>
    <property type="molecule type" value="Genomic_DNA"/>
</dbReference>
<name>A0AAD2CHN8_9STRA</name>
<proteinExistence type="predicted"/>
<evidence type="ECO:0000313" key="2">
    <source>
        <dbReference type="EMBL" id="CAJ1933029.1"/>
    </source>
</evidence>